<evidence type="ECO:0000313" key="8">
    <source>
        <dbReference type="Proteomes" id="UP000424462"/>
    </source>
</evidence>
<organism evidence="7 8">
    <name type="scientific">Corynebacterium occultum</name>
    <dbReference type="NCBI Taxonomy" id="2675219"/>
    <lineage>
        <taxon>Bacteria</taxon>
        <taxon>Bacillati</taxon>
        <taxon>Actinomycetota</taxon>
        <taxon>Actinomycetes</taxon>
        <taxon>Mycobacteriales</taxon>
        <taxon>Corynebacteriaceae</taxon>
        <taxon>Corynebacterium</taxon>
    </lineage>
</organism>
<name>A0A6B8VWS0_9CORY</name>
<evidence type="ECO:0000256" key="1">
    <source>
        <dbReference type="ARBA" id="ARBA00004167"/>
    </source>
</evidence>
<keyword evidence="3 6" id="KW-1133">Transmembrane helix</keyword>
<dbReference type="GO" id="GO:0016020">
    <property type="term" value="C:membrane"/>
    <property type="evidence" value="ECO:0007669"/>
    <property type="project" value="UniProtKB-SubCell"/>
</dbReference>
<dbReference type="SUPFAM" id="SSF55486">
    <property type="entry name" value="Metalloproteases ('zincins'), catalytic domain"/>
    <property type="match status" value="1"/>
</dbReference>
<evidence type="ECO:0000256" key="2">
    <source>
        <dbReference type="ARBA" id="ARBA00022692"/>
    </source>
</evidence>
<feature type="region of interest" description="Disordered" evidence="5">
    <location>
        <begin position="246"/>
        <end position="267"/>
    </location>
</feature>
<evidence type="ECO:0000256" key="5">
    <source>
        <dbReference type="SAM" id="MobiDB-lite"/>
    </source>
</evidence>
<dbReference type="AlphaFoldDB" id="A0A6B8VWS0"/>
<keyword evidence="4 6" id="KW-0472">Membrane</keyword>
<evidence type="ECO:0000313" key="7">
    <source>
        <dbReference type="EMBL" id="QGU07529.1"/>
    </source>
</evidence>
<proteinExistence type="predicted"/>
<sequence>MTFRGDVSKSSGRARTGGGRGGLIAGGGGLGALVLVGLFLLLGGDPSQVDDIVGGQGQRQLEPGSESGGLEHCGTAEAANTYADCRVAATAVSLDQVWVEELPAQAGIDYVEPGLMIFEQSISSGCGAASAATGPFYCPSDQTAYFDTSFFAQLEELGGEDAPLAQEYIVAHEFGHHIQHLEGTLGMSDYNNPGAESNAVKIEVQADCYGGIWAHYADDGEDALLETITREQLADAMATAGAVGDDNIQRRSGGEVSPESWTHGSSEQRQQAFMTGYETGSMAACDTLERGVYNP</sequence>
<dbReference type="Proteomes" id="UP000424462">
    <property type="component" value="Chromosome"/>
</dbReference>
<dbReference type="KEGG" id="cok:COCCU_07980"/>
<dbReference type="RefSeq" id="WP_156231016.1">
    <property type="nucleotide sequence ID" value="NZ_CP046455.1"/>
</dbReference>
<evidence type="ECO:0000256" key="4">
    <source>
        <dbReference type="ARBA" id="ARBA00023136"/>
    </source>
</evidence>
<evidence type="ECO:0000256" key="6">
    <source>
        <dbReference type="SAM" id="Phobius"/>
    </source>
</evidence>
<dbReference type="PANTHER" id="PTHR30168">
    <property type="entry name" value="PUTATIVE MEMBRANE PROTEIN YPFJ"/>
    <property type="match status" value="1"/>
</dbReference>
<comment type="subcellular location">
    <subcellularLocation>
        <location evidence="1">Membrane</location>
        <topology evidence="1">Single-pass membrane protein</topology>
    </subcellularLocation>
</comment>
<dbReference type="Pfam" id="PF04228">
    <property type="entry name" value="Zn_peptidase"/>
    <property type="match status" value="1"/>
</dbReference>
<dbReference type="InterPro" id="IPR007343">
    <property type="entry name" value="Uncharacterised_pept_Zn_put"/>
</dbReference>
<feature type="transmembrane region" description="Helical" evidence="6">
    <location>
        <begin position="21"/>
        <end position="42"/>
    </location>
</feature>
<keyword evidence="8" id="KW-1185">Reference proteome</keyword>
<protein>
    <submittedName>
        <fullName evidence="7">Neutral zinc metallopeptidase</fullName>
    </submittedName>
</protein>
<dbReference type="PANTHER" id="PTHR30168:SF0">
    <property type="entry name" value="INNER MEMBRANE PROTEIN"/>
    <property type="match status" value="1"/>
</dbReference>
<keyword evidence="2 6" id="KW-0812">Transmembrane</keyword>
<dbReference type="EMBL" id="CP046455">
    <property type="protein sequence ID" value="QGU07529.1"/>
    <property type="molecule type" value="Genomic_DNA"/>
</dbReference>
<reference evidence="7 8" key="1">
    <citation type="submission" date="2019-11" db="EMBL/GenBank/DDBJ databases">
        <title>Complete genome sequence of Corynebacterium kalinowskii 1959, a novel Corynebacterium species isolated from soil of a small paddock in Vilsendorf, Germany.</title>
        <authorList>
            <person name="Schaffert L."/>
            <person name="Ruwe M."/>
            <person name="Milse J."/>
            <person name="Hanuschka K."/>
            <person name="Ortseifen V."/>
            <person name="Droste J."/>
            <person name="Brandt D."/>
            <person name="Schlueter L."/>
            <person name="Kutter Y."/>
            <person name="Vinke S."/>
            <person name="Viehoefer P."/>
            <person name="Jacob L."/>
            <person name="Luebke N.-C."/>
            <person name="Schulte-Berndt E."/>
            <person name="Hain C."/>
            <person name="Linder M."/>
            <person name="Schmidt P."/>
            <person name="Wollenschlaeger L."/>
            <person name="Luttermann T."/>
            <person name="Thieme E."/>
            <person name="Hassa J."/>
            <person name="Haak M."/>
            <person name="Wittchen M."/>
            <person name="Mentz A."/>
            <person name="Persicke M."/>
            <person name="Busche T."/>
            <person name="Ruckert C."/>
        </authorList>
    </citation>
    <scope>NUCLEOTIDE SEQUENCE [LARGE SCALE GENOMIC DNA]</scope>
    <source>
        <strain evidence="7 8">2039</strain>
    </source>
</reference>
<gene>
    <name evidence="7" type="ORF">COCCU_07980</name>
</gene>
<accession>A0A6B8VWS0</accession>
<evidence type="ECO:0000256" key="3">
    <source>
        <dbReference type="ARBA" id="ARBA00022989"/>
    </source>
</evidence>